<sequence length="412" mass="44210">MIMNQDTIEVAVIGGGPAGLMAAEVLLGKGAKVHLYDGMPAVARKLVVAGQSNLSLTRAQSVDELVKNYGESAAALHPFLAGFTPEDLRAWAVELGVETFVGSTGQVFPTEMTSDMLLTRWLTRLGKAGLVIHTRHQWHGWDDSGALVFNTEEGESHVVTKATVLALGGGSWPQLGSTGEWLSLLRNKGVSVNALEPANCGFDANFSDHFRDHFQGQAIKNVVVTIVDEKDTSFSRRGEFIVTATGFEGSLLYSCGPILRRELAEKGRMLIHLDLCPDRSEEALVTSLSTPRGKRSTSSHLRKTVGIDGVRAGLLNEYADRGDFGDPQKLARWIKKLPVVLTGVRPIAEAISTAGGVSFASLDDQLMLRDLPGVFCAGEMLDWEAPTGGYLLTACFATGRAAGFGAADWLNL</sequence>
<dbReference type="Proteomes" id="UP000184603">
    <property type="component" value="Unassembled WGS sequence"/>
</dbReference>
<dbReference type="NCBIfam" id="TIGR00275">
    <property type="entry name" value="aminoacetone oxidase family FAD-binding enzyme"/>
    <property type="match status" value="1"/>
</dbReference>
<dbReference type="InterPro" id="IPR036188">
    <property type="entry name" value="FAD/NAD-bd_sf"/>
</dbReference>
<evidence type="ECO:0000256" key="2">
    <source>
        <dbReference type="ARBA" id="ARBA00022630"/>
    </source>
</evidence>
<evidence type="ECO:0000259" key="4">
    <source>
        <dbReference type="Pfam" id="PF03486"/>
    </source>
</evidence>
<dbReference type="Gene3D" id="1.10.8.260">
    <property type="entry name" value="HI0933 insert domain-like"/>
    <property type="match status" value="1"/>
</dbReference>
<dbReference type="Gene3D" id="3.50.50.60">
    <property type="entry name" value="FAD/NAD(P)-binding domain"/>
    <property type="match status" value="1"/>
</dbReference>
<evidence type="ECO:0000313" key="7">
    <source>
        <dbReference type="Proteomes" id="UP000184603"/>
    </source>
</evidence>
<dbReference type="SUPFAM" id="SSF51905">
    <property type="entry name" value="FAD/NAD(P)-binding domain"/>
    <property type="match status" value="1"/>
</dbReference>
<reference evidence="6 7" key="1">
    <citation type="submission" date="2016-12" db="EMBL/GenBank/DDBJ databases">
        <authorList>
            <person name="Song W.-J."/>
            <person name="Kurnit D.M."/>
        </authorList>
    </citation>
    <scope>NUCLEOTIDE SEQUENCE [LARGE SCALE GENOMIC DNA]</scope>
    <source>
        <strain evidence="6 7">DSM 18488</strain>
    </source>
</reference>
<dbReference type="Gene3D" id="2.40.30.10">
    <property type="entry name" value="Translation factors"/>
    <property type="match status" value="1"/>
</dbReference>
<dbReference type="Pfam" id="PF22780">
    <property type="entry name" value="HI0933_like_1st"/>
    <property type="match status" value="1"/>
</dbReference>
<dbReference type="STRING" id="1121416.SAMN02745220_00200"/>
<dbReference type="InterPro" id="IPR057661">
    <property type="entry name" value="RsdA/BaiN/AoA(So)_Rossmann"/>
</dbReference>
<dbReference type="NCBIfam" id="TIGR03862">
    <property type="entry name" value="flavo_PP4765"/>
    <property type="match status" value="1"/>
</dbReference>
<evidence type="ECO:0000256" key="1">
    <source>
        <dbReference type="ARBA" id="ARBA00001974"/>
    </source>
</evidence>
<dbReference type="Pfam" id="PF03486">
    <property type="entry name" value="HI0933_like"/>
    <property type="match status" value="1"/>
</dbReference>
<evidence type="ECO:0008006" key="8">
    <source>
        <dbReference type="Google" id="ProtNLM"/>
    </source>
</evidence>
<dbReference type="PANTHER" id="PTHR42887">
    <property type="entry name" value="OS12G0638800 PROTEIN"/>
    <property type="match status" value="1"/>
</dbReference>
<dbReference type="InterPro" id="IPR023166">
    <property type="entry name" value="BaiN-like_dom_sf"/>
</dbReference>
<feature type="domain" description="RsdA/BaiN/AoA(So)-like Rossmann fold-like" evidence="4">
    <location>
        <begin position="9"/>
        <end position="403"/>
    </location>
</feature>
<evidence type="ECO:0000313" key="6">
    <source>
        <dbReference type="EMBL" id="SHO42884.1"/>
    </source>
</evidence>
<accession>A0A1M7XWE4</accession>
<dbReference type="RefSeq" id="WP_073611732.1">
    <property type="nucleotide sequence ID" value="NZ_FRFE01000001.1"/>
</dbReference>
<comment type="cofactor">
    <cofactor evidence="1">
        <name>FAD</name>
        <dbReference type="ChEBI" id="CHEBI:57692"/>
    </cofactor>
</comment>
<keyword evidence="7" id="KW-1185">Reference proteome</keyword>
<dbReference type="SUPFAM" id="SSF160996">
    <property type="entry name" value="HI0933 insert domain-like"/>
    <property type="match status" value="1"/>
</dbReference>
<dbReference type="InterPro" id="IPR022460">
    <property type="entry name" value="Flavoprotein_PP4765"/>
</dbReference>
<proteinExistence type="predicted"/>
<keyword evidence="3" id="KW-0274">FAD</keyword>
<dbReference type="OrthoDB" id="9773233at2"/>
<feature type="domain" description="RsdA/BaiN/AoA(So)-like insert" evidence="5">
    <location>
        <begin position="196"/>
        <end position="352"/>
    </location>
</feature>
<dbReference type="InterPro" id="IPR004792">
    <property type="entry name" value="BaiN-like"/>
</dbReference>
<organism evidence="6 7">
    <name type="scientific">Desulfopila aestuarii DSM 18488</name>
    <dbReference type="NCBI Taxonomy" id="1121416"/>
    <lineage>
        <taxon>Bacteria</taxon>
        <taxon>Pseudomonadati</taxon>
        <taxon>Thermodesulfobacteriota</taxon>
        <taxon>Desulfobulbia</taxon>
        <taxon>Desulfobulbales</taxon>
        <taxon>Desulfocapsaceae</taxon>
        <taxon>Desulfopila</taxon>
    </lineage>
</organism>
<dbReference type="PANTHER" id="PTHR42887:SF1">
    <property type="entry name" value="BLR3961 PROTEIN"/>
    <property type="match status" value="1"/>
</dbReference>
<protein>
    <recommendedName>
        <fullName evidence="8">TIGR03862 family flavoprotein</fullName>
    </recommendedName>
</protein>
<dbReference type="InterPro" id="IPR055178">
    <property type="entry name" value="RsdA/BaiN/AoA(So)-like_dom"/>
</dbReference>
<name>A0A1M7XWE4_9BACT</name>
<evidence type="ECO:0000256" key="3">
    <source>
        <dbReference type="ARBA" id="ARBA00022827"/>
    </source>
</evidence>
<dbReference type="EMBL" id="FRFE01000001">
    <property type="protein sequence ID" value="SHO42884.1"/>
    <property type="molecule type" value="Genomic_DNA"/>
</dbReference>
<keyword evidence="2" id="KW-0285">Flavoprotein</keyword>
<gene>
    <name evidence="6" type="ORF">SAMN02745220_00200</name>
</gene>
<evidence type="ECO:0000259" key="5">
    <source>
        <dbReference type="Pfam" id="PF22780"/>
    </source>
</evidence>
<dbReference type="AlphaFoldDB" id="A0A1M7XWE4"/>